<gene>
    <name evidence="2" type="ORF">EmuJ_000330000</name>
</gene>
<dbReference type="OMA" id="TLAYREW"/>
<feature type="compositionally biased region" description="Basic residues" evidence="1">
    <location>
        <begin position="1"/>
        <end position="31"/>
    </location>
</feature>
<accession>A0A068XZP6</accession>
<proteinExistence type="predicted"/>
<name>A0A068XZP6_ECHMU</name>
<dbReference type="OrthoDB" id="6272382at2759"/>
<feature type="region of interest" description="Disordered" evidence="1">
    <location>
        <begin position="1"/>
        <end position="48"/>
    </location>
</feature>
<reference evidence="2" key="2">
    <citation type="submission" date="2015-11" db="EMBL/GenBank/DDBJ databases">
        <authorList>
            <person name="Zhang Y."/>
            <person name="Guo Z."/>
        </authorList>
    </citation>
    <scope>NUCLEOTIDE SEQUENCE</scope>
</reference>
<evidence type="ECO:0000256" key="1">
    <source>
        <dbReference type="SAM" id="MobiDB-lite"/>
    </source>
</evidence>
<dbReference type="STRING" id="6211.A0A068XZP6"/>
<dbReference type="EMBL" id="LN902844">
    <property type="protein sequence ID" value="CDS35598.1"/>
    <property type="molecule type" value="Genomic_DNA"/>
</dbReference>
<protein>
    <submittedName>
        <fullName evidence="2">Expressed conserved protein</fullName>
    </submittedName>
</protein>
<dbReference type="AlphaFoldDB" id="A0A068XZP6"/>
<keyword evidence="3" id="KW-1185">Reference proteome</keyword>
<organism evidence="2 3">
    <name type="scientific">Echinococcus multilocularis</name>
    <name type="common">Fox tapeworm</name>
    <dbReference type="NCBI Taxonomy" id="6211"/>
    <lineage>
        <taxon>Eukaryota</taxon>
        <taxon>Metazoa</taxon>
        <taxon>Spiralia</taxon>
        <taxon>Lophotrochozoa</taxon>
        <taxon>Platyhelminthes</taxon>
        <taxon>Cestoda</taxon>
        <taxon>Eucestoda</taxon>
        <taxon>Cyclophyllidea</taxon>
        <taxon>Taeniidae</taxon>
        <taxon>Echinococcus</taxon>
    </lineage>
</organism>
<dbReference type="Proteomes" id="UP000017246">
    <property type="component" value="Unassembled WGS sequence"/>
</dbReference>
<sequence length="204" mass="22473">MPRSVRTHHSRHRPRRSRSRSSSRQSKHHNDRSRTRSPESPSGIKIQLKPLVLASDNEKLRNQDIDFIETSGFVQTAFRSSRSGDQTFKVPLETSSTGGVGLNTVSAVSGQYEALVRERAHEAAIFGTGHSQPLDSLCLGARPSDDGGGGGDGGQKLVPTTQVVKEIIHPRLKKNKTLAYREWAARLNDLANARRQSRQSVTSN</sequence>
<evidence type="ECO:0000313" key="2">
    <source>
        <dbReference type="EMBL" id="CDS35598.1"/>
    </source>
</evidence>
<evidence type="ECO:0000313" key="3">
    <source>
        <dbReference type="Proteomes" id="UP000017246"/>
    </source>
</evidence>
<reference evidence="2" key="1">
    <citation type="journal article" date="2013" name="Nature">
        <title>The genomes of four tapeworm species reveal adaptations to parasitism.</title>
        <authorList>
            <person name="Tsai I.J."/>
            <person name="Zarowiecki M."/>
            <person name="Holroyd N."/>
            <person name="Garciarrubio A."/>
            <person name="Sanchez-Flores A."/>
            <person name="Brooks K.L."/>
            <person name="Tracey A."/>
            <person name="Bobes R.J."/>
            <person name="Fragoso G."/>
            <person name="Sciutto E."/>
            <person name="Aslett M."/>
            <person name="Beasley H."/>
            <person name="Bennett H.M."/>
            <person name="Cai J."/>
            <person name="Camicia F."/>
            <person name="Clark R."/>
            <person name="Cucher M."/>
            <person name="De Silva N."/>
            <person name="Day T.A."/>
            <person name="Deplazes P."/>
            <person name="Estrada K."/>
            <person name="Fernandez C."/>
            <person name="Holland P.W."/>
            <person name="Hou J."/>
            <person name="Hu S."/>
            <person name="Huckvale T."/>
            <person name="Hung S.S."/>
            <person name="Kamenetzky L."/>
            <person name="Keane J.A."/>
            <person name="Kiss F."/>
            <person name="Koziol U."/>
            <person name="Lambert O."/>
            <person name="Liu K."/>
            <person name="Luo X."/>
            <person name="Luo Y."/>
            <person name="Macchiaroli N."/>
            <person name="Nichol S."/>
            <person name="Paps J."/>
            <person name="Parkinson J."/>
            <person name="Pouchkina-Stantcheva N."/>
            <person name="Riddiford N."/>
            <person name="Rosenzvit M."/>
            <person name="Salinas G."/>
            <person name="Wasmuth J.D."/>
            <person name="Zamanian M."/>
            <person name="Zheng Y."/>
            <person name="Cai X."/>
            <person name="Soberon X."/>
            <person name="Olson P.D."/>
            <person name="Laclette J.P."/>
            <person name="Brehm K."/>
            <person name="Berriman M."/>
            <person name="Garciarrubio A."/>
            <person name="Bobes R.J."/>
            <person name="Fragoso G."/>
            <person name="Sanchez-Flores A."/>
            <person name="Estrada K."/>
            <person name="Cevallos M.A."/>
            <person name="Morett E."/>
            <person name="Gonzalez V."/>
            <person name="Portillo T."/>
            <person name="Ochoa-Leyva A."/>
            <person name="Jose M.V."/>
            <person name="Sciutto E."/>
            <person name="Landa A."/>
            <person name="Jimenez L."/>
            <person name="Valdes V."/>
            <person name="Carrero J.C."/>
            <person name="Larralde C."/>
            <person name="Morales-Montor J."/>
            <person name="Limon-Lason J."/>
            <person name="Soberon X."/>
            <person name="Laclette J.P."/>
        </authorList>
    </citation>
    <scope>NUCLEOTIDE SEQUENCE [LARGE SCALE GENOMIC DNA]</scope>
</reference>